<evidence type="ECO:0000256" key="1">
    <source>
        <dbReference type="SAM" id="Phobius"/>
    </source>
</evidence>
<reference evidence="2" key="1">
    <citation type="submission" date="2018-10" db="EMBL/GenBank/DDBJ databases">
        <title>Population genomic analysis revealed the cold adaptation of white poplar.</title>
        <authorList>
            <person name="Liu Y.-J."/>
        </authorList>
    </citation>
    <scope>NUCLEOTIDE SEQUENCE [LARGE SCALE GENOMIC DNA]</scope>
    <source>
        <strain evidence="2">PAL-ZL1</strain>
    </source>
</reference>
<keyword evidence="1" id="KW-1133">Transmembrane helix</keyword>
<geneLocation type="mitochondrion" evidence="2"/>
<accession>A0A4U5Q1Z4</accession>
<name>A0A4U5Q1Z4_POPAL</name>
<organism evidence="2">
    <name type="scientific">Populus alba</name>
    <name type="common">White poplar</name>
    <dbReference type="NCBI Taxonomy" id="43335"/>
    <lineage>
        <taxon>Eukaryota</taxon>
        <taxon>Viridiplantae</taxon>
        <taxon>Streptophyta</taxon>
        <taxon>Embryophyta</taxon>
        <taxon>Tracheophyta</taxon>
        <taxon>Spermatophyta</taxon>
        <taxon>Magnoliopsida</taxon>
        <taxon>eudicotyledons</taxon>
        <taxon>Gunneridae</taxon>
        <taxon>Pentapetalae</taxon>
        <taxon>rosids</taxon>
        <taxon>fabids</taxon>
        <taxon>Malpighiales</taxon>
        <taxon>Salicaceae</taxon>
        <taxon>Saliceae</taxon>
        <taxon>Populus</taxon>
    </lineage>
</organism>
<dbReference type="AlphaFoldDB" id="A0A4U5Q1Z4"/>
<evidence type="ECO:0000313" key="2">
    <source>
        <dbReference type="EMBL" id="TKS02637.1"/>
    </source>
</evidence>
<feature type="transmembrane region" description="Helical" evidence="1">
    <location>
        <begin position="6"/>
        <end position="31"/>
    </location>
</feature>
<keyword evidence="2" id="KW-0496">Mitochondrion</keyword>
<proteinExistence type="predicted"/>
<comment type="caution">
    <text evidence="2">The sequence shown here is derived from an EMBL/GenBank/DDBJ whole genome shotgun (WGS) entry which is preliminary data.</text>
</comment>
<keyword evidence="1" id="KW-0472">Membrane</keyword>
<protein>
    <submittedName>
        <fullName evidence="2">Uncharacterized protein</fullName>
    </submittedName>
</protein>
<gene>
    <name evidence="2" type="ORF">D5086_0000160380</name>
</gene>
<keyword evidence="1" id="KW-0812">Transmembrane</keyword>
<dbReference type="EMBL" id="RCHU01000534">
    <property type="protein sequence ID" value="TKS02637.1"/>
    <property type="molecule type" value="Genomic_DNA"/>
</dbReference>
<sequence length="111" mass="11683">MSDSLLWIQLGPILLPSLLACGFGIGIYPAYSCPETSEIRKVRGSSEIPIPSWAKAAAPAALVLTSPYPGSSPAPPAAFISCYGSLPECESLSLWGYSLLIGPILNLLNDF</sequence>